<dbReference type="SMART" id="SM00331">
    <property type="entry name" value="PP2C_SIG"/>
    <property type="match status" value="1"/>
</dbReference>
<dbReference type="InterPro" id="IPR052016">
    <property type="entry name" value="Bact_Sigma-Reg"/>
</dbReference>
<dbReference type="PANTHER" id="PTHR43156:SF2">
    <property type="entry name" value="STAGE II SPORULATION PROTEIN E"/>
    <property type="match status" value="1"/>
</dbReference>
<evidence type="ECO:0000313" key="4">
    <source>
        <dbReference type="Proteomes" id="UP001500325"/>
    </source>
</evidence>
<dbReference type="EMBL" id="BAABIC010000010">
    <property type="protein sequence ID" value="GAA4692733.1"/>
    <property type="molecule type" value="Genomic_DNA"/>
</dbReference>
<dbReference type="RefSeq" id="WP_345381353.1">
    <property type="nucleotide sequence ID" value="NZ_BAABIC010000010.1"/>
</dbReference>
<dbReference type="Gene3D" id="3.30.450.40">
    <property type="match status" value="2"/>
</dbReference>
<keyword evidence="4" id="KW-1185">Reference proteome</keyword>
<dbReference type="Pfam" id="PF07228">
    <property type="entry name" value="SpoIIE"/>
    <property type="match status" value="1"/>
</dbReference>
<dbReference type="Pfam" id="PF13185">
    <property type="entry name" value="GAF_2"/>
    <property type="match status" value="1"/>
</dbReference>
<dbReference type="Gene3D" id="3.60.40.10">
    <property type="entry name" value="PPM-type phosphatase domain"/>
    <property type="match status" value="1"/>
</dbReference>
<evidence type="ECO:0000256" key="1">
    <source>
        <dbReference type="ARBA" id="ARBA00022801"/>
    </source>
</evidence>
<organism evidence="3 4">
    <name type="scientific">Pseudonocardia yuanmonensis</name>
    <dbReference type="NCBI Taxonomy" id="1095914"/>
    <lineage>
        <taxon>Bacteria</taxon>
        <taxon>Bacillati</taxon>
        <taxon>Actinomycetota</taxon>
        <taxon>Actinomycetes</taxon>
        <taxon>Pseudonocardiales</taxon>
        <taxon>Pseudonocardiaceae</taxon>
        <taxon>Pseudonocardia</taxon>
    </lineage>
</organism>
<reference evidence="4" key="1">
    <citation type="journal article" date="2019" name="Int. J. Syst. Evol. Microbiol.">
        <title>The Global Catalogue of Microorganisms (GCM) 10K type strain sequencing project: providing services to taxonomists for standard genome sequencing and annotation.</title>
        <authorList>
            <consortium name="The Broad Institute Genomics Platform"/>
            <consortium name="The Broad Institute Genome Sequencing Center for Infectious Disease"/>
            <person name="Wu L."/>
            <person name="Ma J."/>
        </authorList>
    </citation>
    <scope>NUCLEOTIDE SEQUENCE [LARGE SCALE GENOMIC DNA]</scope>
    <source>
        <strain evidence="4">JCM 18055</strain>
    </source>
</reference>
<protein>
    <recommendedName>
        <fullName evidence="2">Phytochrome chromophore attachment site domain-containing protein</fullName>
    </recommendedName>
</protein>
<dbReference type="PANTHER" id="PTHR43156">
    <property type="entry name" value="STAGE II SPORULATION PROTEIN E-RELATED"/>
    <property type="match status" value="1"/>
</dbReference>
<dbReference type="SUPFAM" id="SSF55781">
    <property type="entry name" value="GAF domain-like"/>
    <property type="match status" value="2"/>
</dbReference>
<dbReference type="Proteomes" id="UP001500325">
    <property type="component" value="Unassembled WGS sequence"/>
</dbReference>
<dbReference type="InterPro" id="IPR016132">
    <property type="entry name" value="Phyto_chromo_attachment"/>
</dbReference>
<name>A0ABP8WR69_9PSEU</name>
<dbReference type="SUPFAM" id="SSF81606">
    <property type="entry name" value="PP2C-like"/>
    <property type="match status" value="1"/>
</dbReference>
<dbReference type="SMART" id="SM00065">
    <property type="entry name" value="GAF"/>
    <property type="match status" value="2"/>
</dbReference>
<dbReference type="InterPro" id="IPR003018">
    <property type="entry name" value="GAF"/>
</dbReference>
<dbReference type="InterPro" id="IPR001932">
    <property type="entry name" value="PPM-type_phosphatase-like_dom"/>
</dbReference>
<proteinExistence type="predicted"/>
<dbReference type="PROSITE" id="PS50046">
    <property type="entry name" value="PHYTOCHROME_2"/>
    <property type="match status" value="1"/>
</dbReference>
<keyword evidence="1" id="KW-0378">Hydrolase</keyword>
<dbReference type="InterPro" id="IPR036457">
    <property type="entry name" value="PPM-type-like_dom_sf"/>
</dbReference>
<feature type="domain" description="Phytochrome chromophore attachment site" evidence="2">
    <location>
        <begin position="292"/>
        <end position="344"/>
    </location>
</feature>
<dbReference type="InterPro" id="IPR029016">
    <property type="entry name" value="GAF-like_dom_sf"/>
</dbReference>
<dbReference type="Pfam" id="PF01590">
    <property type="entry name" value="GAF"/>
    <property type="match status" value="1"/>
</dbReference>
<comment type="caution">
    <text evidence="3">The sequence shown here is derived from an EMBL/GenBank/DDBJ whole genome shotgun (WGS) entry which is preliminary data.</text>
</comment>
<gene>
    <name evidence="3" type="ORF">GCM10023215_32370</name>
</gene>
<accession>A0ABP8WR69</accession>
<sequence length="621" mass="66831">MTAAQAHGALQRLAVALLGAVTPEAIGRVAVTVSVELLDADAGVLYERADPRTLNSLFSTGWPAELEARYRRLELHRGRPLSDAVLGGTPVWLEDARDWRARYPEMAPIGTSGDREASACLPLRVEDRDLGAIVFSFDTPHTFPPEERAYLEAVAALCAQALDRARLLVVERHARALAERQRDRMEFLARTARLMEAPLSVEERLQRLADLVVPELADWCAVHRVREDEVEQVAVAHEDPARVDFVLRLQERYPPDPAARGGAVEVSRSGTPAFFPDIPDELLVAGAVDEEHLELIRSIGMRSAVVVPLVVRGHSLGALTLVHAESGRRFDELDLAFAQRLAGTAAVALDNAWLYEQQRRIAHTLQAALLPTVLPCAPGLRLAARYRPRTDERSDVQVGGDVYDVVAAPQPGRWAVLVADVCGKGPDAAALTALIRHTVRAEVAHGFGPVEALHRLNDAMLREARDARFATAAHAHLDVEEDGGVAVRLAGAGHPPALVRRAGAAGGSAGMVEADVEAEVEAKVEVVPTSGTVLGVFPDLALRETPLRLDPGDILVLYTDGVTEARGVDGFYGVERVRALVGAPGPWTADSLADALLADVVAFQQGTLRDDVALLVVEVAP</sequence>
<evidence type="ECO:0000259" key="2">
    <source>
        <dbReference type="PROSITE" id="PS50046"/>
    </source>
</evidence>
<evidence type="ECO:0000313" key="3">
    <source>
        <dbReference type="EMBL" id="GAA4692733.1"/>
    </source>
</evidence>